<evidence type="ECO:0000313" key="3">
    <source>
        <dbReference type="Proteomes" id="UP000470384"/>
    </source>
</evidence>
<evidence type="ECO:0000259" key="1">
    <source>
        <dbReference type="Pfam" id="PF13460"/>
    </source>
</evidence>
<comment type="caution">
    <text evidence="2">The sequence shown here is derived from an EMBL/GenBank/DDBJ whole genome shotgun (WGS) entry which is preliminary data.</text>
</comment>
<proteinExistence type="predicted"/>
<dbReference type="RefSeq" id="WP_160588451.1">
    <property type="nucleotide sequence ID" value="NZ_BMHN01000001.1"/>
</dbReference>
<keyword evidence="3" id="KW-1185">Reference proteome</keyword>
<dbReference type="CDD" id="cd05243">
    <property type="entry name" value="SDR_a5"/>
    <property type="match status" value="1"/>
</dbReference>
<evidence type="ECO:0000313" key="2">
    <source>
        <dbReference type="EMBL" id="NBG96379.1"/>
    </source>
</evidence>
<protein>
    <submittedName>
        <fullName evidence="2">NAD(P)H-binding protein</fullName>
    </submittedName>
</protein>
<gene>
    <name evidence="2" type="ORF">GTQ45_11600</name>
</gene>
<feature type="domain" description="NAD(P)-binding" evidence="1">
    <location>
        <begin position="7"/>
        <end position="187"/>
    </location>
</feature>
<accession>A0A845QD71</accession>
<dbReference type="OrthoDB" id="7352421at2"/>
<dbReference type="Gene3D" id="3.40.50.720">
    <property type="entry name" value="NAD(P)-binding Rossmann-like Domain"/>
    <property type="match status" value="1"/>
</dbReference>
<dbReference type="InterPro" id="IPR016040">
    <property type="entry name" value="NAD(P)-bd_dom"/>
</dbReference>
<dbReference type="EMBL" id="WXYQ01000007">
    <property type="protein sequence ID" value="NBG96379.1"/>
    <property type="molecule type" value="Genomic_DNA"/>
</dbReference>
<organism evidence="2 3">
    <name type="scientific">Pyruvatibacter mobilis</name>
    <dbReference type="NCBI Taxonomy" id="1712261"/>
    <lineage>
        <taxon>Bacteria</taxon>
        <taxon>Pseudomonadati</taxon>
        <taxon>Pseudomonadota</taxon>
        <taxon>Alphaproteobacteria</taxon>
        <taxon>Hyphomicrobiales</taxon>
        <taxon>Parvibaculaceae</taxon>
        <taxon>Pyruvatibacter</taxon>
    </lineage>
</organism>
<reference evidence="2 3" key="1">
    <citation type="journal article" date="2016" name="Int. J. Syst. Evol. Microbiol.">
        <title>Pyruvatibacter mobilis gen. nov., sp. nov., a marine bacterium from the culture broth of Picochlorum sp. 122.</title>
        <authorList>
            <person name="Wang G."/>
            <person name="Tang M."/>
            <person name="Wu H."/>
            <person name="Dai S."/>
            <person name="Li T."/>
            <person name="Chen C."/>
            <person name="He H."/>
            <person name="Fan J."/>
            <person name="Xiang W."/>
            <person name="Li X."/>
        </authorList>
    </citation>
    <scope>NUCLEOTIDE SEQUENCE [LARGE SCALE GENOMIC DNA]</scope>
    <source>
        <strain evidence="2 3">GYP-11</strain>
    </source>
</reference>
<dbReference type="PANTHER" id="PTHR15020:SF50">
    <property type="entry name" value="UPF0659 PROTEIN YMR090W"/>
    <property type="match status" value="1"/>
</dbReference>
<dbReference type="SUPFAM" id="SSF51735">
    <property type="entry name" value="NAD(P)-binding Rossmann-fold domains"/>
    <property type="match status" value="1"/>
</dbReference>
<dbReference type="AlphaFoldDB" id="A0A845QD71"/>
<dbReference type="InterPro" id="IPR036291">
    <property type="entry name" value="NAD(P)-bd_dom_sf"/>
</dbReference>
<dbReference type="Pfam" id="PF13460">
    <property type="entry name" value="NAD_binding_10"/>
    <property type="match status" value="1"/>
</dbReference>
<dbReference type="Proteomes" id="UP000470384">
    <property type="component" value="Unassembled WGS sequence"/>
</dbReference>
<name>A0A845QD71_9HYPH</name>
<sequence length="223" mass="23320">MRILVAGANGAIGQLLLDRLVLNGHDVAGGVRTPEQFSAVNARNAKAVKLDLTCPEDFAPALEGRDAVIFVAGSGGKAVEDVDRDGAIRLIDATKAAGIPRVILLSSVYADRPEEGPEKIRPYLRAKHAADLHMQDSGLDFTIVRPGTLTNEQPQDHIELGTHLADDGGSIPRADVASTLACVLETPGSVGATFEIISGPKLVSDALADAFEDPAKLGRTSKG</sequence>
<dbReference type="GeneID" id="300655529"/>
<dbReference type="PANTHER" id="PTHR15020">
    <property type="entry name" value="FLAVIN REDUCTASE-RELATED"/>
    <property type="match status" value="1"/>
</dbReference>